<dbReference type="RefSeq" id="WP_283766451.1">
    <property type="nucleotide sequence ID" value="NZ_JAQOSO010000041.1"/>
</dbReference>
<sequence length="61" mass="7075">MLQVIVEVPFNRDIAQTMQSLDRTQVPDLRDRIIAATAVYHNVPLISRDRKIQLSTINTIW</sequence>
<reference evidence="2 3" key="1">
    <citation type="submission" date="2023-01" db="EMBL/GenBank/DDBJ databases">
        <title>Novel diversity within Roseofilum (Cyanobacteria; Desertifilaceae) from marine benthic mats with descriptions of four novel species.</title>
        <authorList>
            <person name="Wang Y."/>
            <person name="Berthold D.E."/>
            <person name="Hu J."/>
            <person name="Lefler F.W."/>
            <person name="Laughinghouse H.D. IV."/>
        </authorList>
    </citation>
    <scope>NUCLEOTIDE SEQUENCE [LARGE SCALE GENOMIC DNA]</scope>
    <source>
        <strain evidence="2 3">BLCC-M114</strain>
    </source>
</reference>
<evidence type="ECO:0000313" key="3">
    <source>
        <dbReference type="Proteomes" id="UP001235849"/>
    </source>
</evidence>
<keyword evidence="3" id="KW-1185">Reference proteome</keyword>
<accession>A0ABT7B745</accession>
<dbReference type="InterPro" id="IPR029060">
    <property type="entry name" value="PIN-like_dom_sf"/>
</dbReference>
<dbReference type="Proteomes" id="UP001235849">
    <property type="component" value="Unassembled WGS sequence"/>
</dbReference>
<dbReference type="InterPro" id="IPR002716">
    <property type="entry name" value="PIN_dom"/>
</dbReference>
<protein>
    <recommendedName>
        <fullName evidence="1">PIN domain-containing protein</fullName>
    </recommendedName>
</protein>
<name>A0ABT7B745_9CYAN</name>
<organism evidence="2 3">
    <name type="scientific">Roseofilum capinflatum BLCC-M114</name>
    <dbReference type="NCBI Taxonomy" id="3022440"/>
    <lineage>
        <taxon>Bacteria</taxon>
        <taxon>Bacillati</taxon>
        <taxon>Cyanobacteriota</taxon>
        <taxon>Cyanophyceae</taxon>
        <taxon>Desertifilales</taxon>
        <taxon>Desertifilaceae</taxon>
        <taxon>Roseofilum</taxon>
        <taxon>Roseofilum capinflatum</taxon>
    </lineage>
</organism>
<dbReference type="SUPFAM" id="SSF88723">
    <property type="entry name" value="PIN domain-like"/>
    <property type="match status" value="1"/>
</dbReference>
<comment type="caution">
    <text evidence="2">The sequence shown here is derived from an EMBL/GenBank/DDBJ whole genome shotgun (WGS) entry which is preliminary data.</text>
</comment>
<proteinExistence type="predicted"/>
<evidence type="ECO:0000259" key="1">
    <source>
        <dbReference type="Pfam" id="PF01850"/>
    </source>
</evidence>
<gene>
    <name evidence="2" type="ORF">PMG25_08410</name>
</gene>
<dbReference type="EMBL" id="JAQOSO010000041">
    <property type="protein sequence ID" value="MDJ1174113.1"/>
    <property type="molecule type" value="Genomic_DNA"/>
</dbReference>
<dbReference type="Pfam" id="PF01850">
    <property type="entry name" value="PIN"/>
    <property type="match status" value="1"/>
</dbReference>
<evidence type="ECO:0000313" key="2">
    <source>
        <dbReference type="EMBL" id="MDJ1174113.1"/>
    </source>
</evidence>
<feature type="domain" description="PIN" evidence="1">
    <location>
        <begin position="6"/>
        <end position="52"/>
    </location>
</feature>
<dbReference type="Gene3D" id="3.40.50.1010">
    <property type="entry name" value="5'-nuclease"/>
    <property type="match status" value="1"/>
</dbReference>